<evidence type="ECO:0000256" key="6">
    <source>
        <dbReference type="ARBA" id="ARBA00022500"/>
    </source>
</evidence>
<comment type="subcellular location">
    <subcellularLocation>
        <location evidence="1">Cell membrane</location>
        <topology evidence="1">Peripheral membrane protein</topology>
        <orientation evidence="1">Cytoplasmic side</orientation>
    </subcellularLocation>
</comment>
<dbReference type="Proteomes" id="UP000682739">
    <property type="component" value="Chromosome"/>
</dbReference>
<evidence type="ECO:0000313" key="11">
    <source>
        <dbReference type="EMBL" id="QTH63767.1"/>
    </source>
</evidence>
<keyword evidence="7" id="KW-1005">Bacterial flagellum biogenesis</keyword>
<keyword evidence="5" id="KW-1003">Cell membrane</keyword>
<dbReference type="GO" id="GO:0006935">
    <property type="term" value="P:chemotaxis"/>
    <property type="evidence" value="ECO:0007669"/>
    <property type="project" value="UniProtKB-KW"/>
</dbReference>
<dbReference type="GO" id="GO:0005886">
    <property type="term" value="C:plasma membrane"/>
    <property type="evidence" value="ECO:0007669"/>
    <property type="project" value="UniProtKB-SubCell"/>
</dbReference>
<evidence type="ECO:0000256" key="9">
    <source>
        <dbReference type="ARBA" id="ARBA00023136"/>
    </source>
</evidence>
<dbReference type="InterPro" id="IPR012823">
    <property type="entry name" value="Flagell_FliJ"/>
</dbReference>
<keyword evidence="10" id="KW-1006">Bacterial flagellum protein export</keyword>
<keyword evidence="6" id="KW-0145">Chemotaxis</keyword>
<dbReference type="PANTHER" id="PTHR38786">
    <property type="entry name" value="FLAGELLAR FLIJ PROTEIN"/>
    <property type="match status" value="1"/>
</dbReference>
<sequence>MAKEDSQLLVLKRIEKEKEQKAAMDLQSAQSFLQANQAKLKEVQSYKLDYLKRMQQMGSSGMGGGSYQHYQRFIVQLDQGILAQTNVVSTAKEVVEQRRQEWLMQTNKVKAVDTLLDKKAQARQAKLDKYEQNQADEFAAQKYIRSQLGV</sequence>
<protein>
    <recommendedName>
        <fullName evidence="3">Flagellar FliJ protein</fullName>
    </recommendedName>
</protein>
<organism evidence="11 12">
    <name type="scientific">Psychrosphaera ytuae</name>
    <dbReference type="NCBI Taxonomy" id="2820710"/>
    <lineage>
        <taxon>Bacteria</taxon>
        <taxon>Pseudomonadati</taxon>
        <taxon>Pseudomonadota</taxon>
        <taxon>Gammaproteobacteria</taxon>
        <taxon>Alteromonadales</taxon>
        <taxon>Pseudoalteromonadaceae</taxon>
        <taxon>Psychrosphaera</taxon>
    </lineage>
</organism>
<dbReference type="EMBL" id="CP072110">
    <property type="protein sequence ID" value="QTH63767.1"/>
    <property type="molecule type" value="Genomic_DNA"/>
</dbReference>
<evidence type="ECO:0000256" key="7">
    <source>
        <dbReference type="ARBA" id="ARBA00022795"/>
    </source>
</evidence>
<keyword evidence="4" id="KW-0813">Transport</keyword>
<evidence type="ECO:0000256" key="8">
    <source>
        <dbReference type="ARBA" id="ARBA00022927"/>
    </source>
</evidence>
<dbReference type="AlphaFoldDB" id="A0A975DAW2"/>
<evidence type="ECO:0000256" key="3">
    <source>
        <dbReference type="ARBA" id="ARBA00020392"/>
    </source>
</evidence>
<dbReference type="GO" id="GO:0009288">
    <property type="term" value="C:bacterial-type flagellum"/>
    <property type="evidence" value="ECO:0007669"/>
    <property type="project" value="InterPro"/>
</dbReference>
<keyword evidence="9" id="KW-0472">Membrane</keyword>
<keyword evidence="11" id="KW-0966">Cell projection</keyword>
<keyword evidence="8" id="KW-0653">Protein transport</keyword>
<evidence type="ECO:0000256" key="4">
    <source>
        <dbReference type="ARBA" id="ARBA00022448"/>
    </source>
</evidence>
<dbReference type="PANTHER" id="PTHR38786:SF1">
    <property type="entry name" value="FLAGELLAR FLIJ PROTEIN"/>
    <property type="match status" value="1"/>
</dbReference>
<reference evidence="11" key="1">
    <citation type="submission" date="2021-03" db="EMBL/GenBank/DDBJ databases">
        <title>Description of Psychrosphaera ytuae sp. nov. isolated from deep sea sediment of South China Sea.</title>
        <authorList>
            <person name="Zhang J."/>
            <person name="Xu X.-D."/>
        </authorList>
    </citation>
    <scope>NUCLEOTIDE SEQUENCE</scope>
    <source>
        <strain evidence="11">MTZ26</strain>
    </source>
</reference>
<dbReference type="GO" id="GO:0044781">
    <property type="term" value="P:bacterial-type flagellum organization"/>
    <property type="evidence" value="ECO:0007669"/>
    <property type="project" value="UniProtKB-KW"/>
</dbReference>
<proteinExistence type="inferred from homology"/>
<dbReference type="InterPro" id="IPR052570">
    <property type="entry name" value="FliJ"/>
</dbReference>
<keyword evidence="11" id="KW-0969">Cilium</keyword>
<dbReference type="Gene3D" id="1.10.287.1700">
    <property type="match status" value="1"/>
</dbReference>
<keyword evidence="11" id="KW-0282">Flagellum</keyword>
<evidence type="ECO:0000256" key="10">
    <source>
        <dbReference type="ARBA" id="ARBA00023225"/>
    </source>
</evidence>
<dbReference type="KEGG" id="psym:J1N51_13800"/>
<dbReference type="GO" id="GO:0015031">
    <property type="term" value="P:protein transport"/>
    <property type="evidence" value="ECO:0007669"/>
    <property type="project" value="UniProtKB-KW"/>
</dbReference>
<comment type="similarity">
    <text evidence="2">Belongs to the FliJ family.</text>
</comment>
<evidence type="ECO:0000256" key="2">
    <source>
        <dbReference type="ARBA" id="ARBA00010004"/>
    </source>
</evidence>
<dbReference type="NCBIfam" id="TIGR02473">
    <property type="entry name" value="flagell_FliJ"/>
    <property type="match status" value="1"/>
</dbReference>
<name>A0A975DAW2_9GAMM</name>
<dbReference type="Pfam" id="PF02050">
    <property type="entry name" value="FliJ"/>
    <property type="match status" value="1"/>
</dbReference>
<evidence type="ECO:0000256" key="1">
    <source>
        <dbReference type="ARBA" id="ARBA00004413"/>
    </source>
</evidence>
<gene>
    <name evidence="11" type="primary">fliJ</name>
    <name evidence="11" type="ORF">J1N51_13800</name>
</gene>
<dbReference type="InterPro" id="IPR053716">
    <property type="entry name" value="Flag_assembly_chemotaxis_eff"/>
</dbReference>
<dbReference type="RefSeq" id="WP_208831822.1">
    <property type="nucleotide sequence ID" value="NZ_CP072110.1"/>
</dbReference>
<keyword evidence="12" id="KW-1185">Reference proteome</keyword>
<evidence type="ECO:0000256" key="5">
    <source>
        <dbReference type="ARBA" id="ARBA00022475"/>
    </source>
</evidence>
<dbReference type="GO" id="GO:0071973">
    <property type="term" value="P:bacterial-type flagellum-dependent cell motility"/>
    <property type="evidence" value="ECO:0007669"/>
    <property type="project" value="InterPro"/>
</dbReference>
<accession>A0A975DAW2</accession>
<evidence type="ECO:0000313" key="12">
    <source>
        <dbReference type="Proteomes" id="UP000682739"/>
    </source>
</evidence>